<dbReference type="InterPro" id="IPR036259">
    <property type="entry name" value="MFS_trans_sf"/>
</dbReference>
<feature type="transmembrane region" description="Helical" evidence="6">
    <location>
        <begin position="101"/>
        <end position="120"/>
    </location>
</feature>
<dbReference type="InterPro" id="IPR011701">
    <property type="entry name" value="MFS"/>
</dbReference>
<dbReference type="GO" id="GO:0005335">
    <property type="term" value="F:serotonin:sodium:chloride symporter activity"/>
    <property type="evidence" value="ECO:0007669"/>
    <property type="project" value="TreeGrafter"/>
</dbReference>
<feature type="transmembrane region" description="Helical" evidence="6">
    <location>
        <begin position="260"/>
        <end position="279"/>
    </location>
</feature>
<dbReference type="PANTHER" id="PTHR23506">
    <property type="entry name" value="GH10249P"/>
    <property type="match status" value="1"/>
</dbReference>
<accession>A0A097EU62</accession>
<dbReference type="GO" id="GO:0043195">
    <property type="term" value="C:terminal bouton"/>
    <property type="evidence" value="ECO:0007669"/>
    <property type="project" value="TreeGrafter"/>
</dbReference>
<dbReference type="GO" id="GO:0015842">
    <property type="term" value="P:aminergic neurotransmitter loading into synaptic vesicle"/>
    <property type="evidence" value="ECO:0007669"/>
    <property type="project" value="TreeGrafter"/>
</dbReference>
<dbReference type="Gene3D" id="2.120.10.30">
    <property type="entry name" value="TolB, C-terminal domain"/>
    <property type="match status" value="1"/>
</dbReference>
<dbReference type="InterPro" id="IPR050930">
    <property type="entry name" value="MFS_Vesicular_Transporter"/>
</dbReference>
<feature type="transmembrane region" description="Helical" evidence="6">
    <location>
        <begin position="32"/>
        <end position="55"/>
    </location>
</feature>
<dbReference type="Gene3D" id="1.20.1250.20">
    <property type="entry name" value="MFS general substrate transporter like domains"/>
    <property type="match status" value="2"/>
</dbReference>
<feature type="transmembrane region" description="Helical" evidence="6">
    <location>
        <begin position="226"/>
        <end position="248"/>
    </location>
</feature>
<dbReference type="InterPro" id="IPR011042">
    <property type="entry name" value="6-blade_b-propeller_TolB-like"/>
</dbReference>
<dbReference type="FunFam" id="1.20.1250.20:FF:000401">
    <property type="entry name" value="Vesicular amine transporter"/>
    <property type="match status" value="1"/>
</dbReference>
<feature type="non-terminal residue" evidence="7">
    <location>
        <position position="351"/>
    </location>
</feature>
<name>A0A097EU62_PLADU</name>
<keyword evidence="5 6" id="KW-0472">Membrane</keyword>
<evidence type="ECO:0000256" key="3">
    <source>
        <dbReference type="ARBA" id="ARBA00022692"/>
    </source>
</evidence>
<dbReference type="AlphaFoldDB" id="A0A097EU62"/>
<organism evidence="7">
    <name type="scientific">Platynereis dumerilii</name>
    <name type="common">Dumeril's clam worm</name>
    <dbReference type="NCBI Taxonomy" id="6359"/>
    <lineage>
        <taxon>Eukaryota</taxon>
        <taxon>Metazoa</taxon>
        <taxon>Spiralia</taxon>
        <taxon>Lophotrochozoa</taxon>
        <taxon>Annelida</taxon>
        <taxon>Polychaeta</taxon>
        <taxon>Errantia</taxon>
        <taxon>Phyllodocida</taxon>
        <taxon>Nereididae</taxon>
        <taxon>Platynereis</taxon>
    </lineage>
</organism>
<keyword evidence="2" id="KW-0813">Transport</keyword>
<evidence type="ECO:0000313" key="7">
    <source>
        <dbReference type="EMBL" id="AIT11921.1"/>
    </source>
</evidence>
<dbReference type="GO" id="GO:0030672">
    <property type="term" value="C:synaptic vesicle membrane"/>
    <property type="evidence" value="ECO:0007669"/>
    <property type="project" value="TreeGrafter"/>
</dbReference>
<dbReference type="PANTHER" id="PTHR23506:SF4">
    <property type="entry name" value="PORTABELLA"/>
    <property type="match status" value="1"/>
</dbReference>
<dbReference type="Pfam" id="PF07690">
    <property type="entry name" value="MFS_1"/>
    <property type="match status" value="1"/>
</dbReference>
<dbReference type="EMBL" id="KM199649">
    <property type="protein sequence ID" value="AIT11921.1"/>
    <property type="molecule type" value="mRNA"/>
</dbReference>
<evidence type="ECO:0000256" key="2">
    <source>
        <dbReference type="ARBA" id="ARBA00022448"/>
    </source>
</evidence>
<evidence type="ECO:0000256" key="1">
    <source>
        <dbReference type="ARBA" id="ARBA00004141"/>
    </source>
</evidence>
<feature type="non-terminal residue" evidence="7">
    <location>
        <position position="1"/>
    </location>
</feature>
<sequence>GISIYHPFSISGLTMLADTYSDDKQRSRAMGVALGGISLGVLIGYPVGGLMYQFVGKMTPFLIIALFAILEGALQLWAFQPHLNTEKAVTGTPLSVLIRDPYILIASGAILFPEMAMAMLEPTLPIWLIDKMDPPKWQLGTVFVPDSIGYVIGTTIFGICAHKIPRWLSAGFSLILMGICLACIPFATQIIHLVLPHFGLGLALGCVDLSIMPLMALLVDTRHVAVYGSVYAIAQVAISLGFALGPALGGEIVRQIGFPWLITGMGIVNLMYVPFCYFLRDPPSREETKVEFDWDSEEQRNASIANGTYIPENNVITGIKVHDDVTYVCVSRWLPGVPSTMNTLVYKDGAP</sequence>
<feature type="transmembrane region" description="Helical" evidence="6">
    <location>
        <begin position="140"/>
        <end position="160"/>
    </location>
</feature>
<feature type="transmembrane region" description="Helical" evidence="6">
    <location>
        <begin position="197"/>
        <end position="219"/>
    </location>
</feature>
<evidence type="ECO:0000256" key="6">
    <source>
        <dbReference type="SAM" id="Phobius"/>
    </source>
</evidence>
<feature type="transmembrane region" description="Helical" evidence="6">
    <location>
        <begin position="61"/>
        <end position="80"/>
    </location>
</feature>
<feature type="transmembrane region" description="Helical" evidence="6">
    <location>
        <begin position="167"/>
        <end position="191"/>
    </location>
</feature>
<reference evidence="7" key="1">
    <citation type="journal article" date="2014" name="Cell">
        <title>Melatonin signaling controls circadian swimming behavior in marine zooplankton.</title>
        <authorList>
            <person name="Tosches M.A."/>
            <person name="Bucher D."/>
            <person name="Vopalensky P."/>
            <person name="Arendt D."/>
        </authorList>
    </citation>
    <scope>NUCLEOTIDE SEQUENCE</scope>
</reference>
<evidence type="ECO:0000256" key="5">
    <source>
        <dbReference type="ARBA" id="ARBA00023136"/>
    </source>
</evidence>
<evidence type="ECO:0000256" key="4">
    <source>
        <dbReference type="ARBA" id="ARBA00022989"/>
    </source>
</evidence>
<protein>
    <submittedName>
        <fullName evidence="7">Synaptic vesicular amine transporter</fullName>
    </submittedName>
</protein>
<comment type="subcellular location">
    <subcellularLocation>
        <location evidence="1">Membrane</location>
        <topology evidence="1">Multi-pass membrane protein</topology>
    </subcellularLocation>
</comment>
<dbReference type="SUPFAM" id="SSF103473">
    <property type="entry name" value="MFS general substrate transporter"/>
    <property type="match status" value="1"/>
</dbReference>
<proteinExistence type="evidence at transcript level"/>
<keyword evidence="4 6" id="KW-1133">Transmembrane helix</keyword>
<gene>
    <name evidence="7" type="primary">vmat</name>
</gene>
<keyword evidence="3 6" id="KW-0812">Transmembrane</keyword>